<dbReference type="InterPro" id="IPR039420">
    <property type="entry name" value="WalR-like"/>
</dbReference>
<protein>
    <submittedName>
        <fullName evidence="5">Two component transcriptional regulator, LytTR family</fullName>
    </submittedName>
</protein>
<dbReference type="GO" id="GO:0005829">
    <property type="term" value="C:cytosol"/>
    <property type="evidence" value="ECO:0007669"/>
    <property type="project" value="TreeGrafter"/>
</dbReference>
<dbReference type="InterPro" id="IPR001789">
    <property type="entry name" value="Sig_transdc_resp-reg_receiver"/>
</dbReference>
<keyword evidence="1" id="KW-0238">DNA-binding</keyword>
<evidence type="ECO:0000313" key="5">
    <source>
        <dbReference type="EMBL" id="SDX53825.1"/>
    </source>
</evidence>
<dbReference type="PANTHER" id="PTHR48111">
    <property type="entry name" value="REGULATOR OF RPOS"/>
    <property type="match status" value="1"/>
</dbReference>
<dbReference type="GO" id="GO:0032993">
    <property type="term" value="C:protein-DNA complex"/>
    <property type="evidence" value="ECO:0007669"/>
    <property type="project" value="TreeGrafter"/>
</dbReference>
<dbReference type="Gene3D" id="2.40.50.1020">
    <property type="entry name" value="LytTr DNA-binding domain"/>
    <property type="match status" value="1"/>
</dbReference>
<dbReference type="STRING" id="356660.SAMN05444336_106117"/>
<dbReference type="AlphaFoldDB" id="A0A1H3CI88"/>
<dbReference type="GO" id="GO:0000156">
    <property type="term" value="F:phosphorelay response regulator activity"/>
    <property type="evidence" value="ECO:0007669"/>
    <property type="project" value="TreeGrafter"/>
</dbReference>
<dbReference type="Proteomes" id="UP000199118">
    <property type="component" value="Unassembled WGS sequence"/>
</dbReference>
<dbReference type="GO" id="GO:0006355">
    <property type="term" value="P:regulation of DNA-templated transcription"/>
    <property type="evidence" value="ECO:0007669"/>
    <property type="project" value="TreeGrafter"/>
</dbReference>
<dbReference type="Pfam" id="PF04397">
    <property type="entry name" value="LytTR"/>
    <property type="match status" value="1"/>
</dbReference>
<dbReference type="PANTHER" id="PTHR48111:SF69">
    <property type="entry name" value="RESPONSE REGULATOR RECEIVER"/>
    <property type="match status" value="1"/>
</dbReference>
<feature type="domain" description="HTH LytTR-type" evidence="4">
    <location>
        <begin position="134"/>
        <end position="240"/>
    </location>
</feature>
<name>A0A1H3CI88_9RHOB</name>
<dbReference type="RefSeq" id="WP_218133447.1">
    <property type="nucleotide sequence ID" value="NZ_FNMZ01000006.1"/>
</dbReference>
<gene>
    <name evidence="5" type="ORF">SAMN05444336_106117</name>
</gene>
<dbReference type="InterPro" id="IPR011006">
    <property type="entry name" value="CheY-like_superfamily"/>
</dbReference>
<keyword evidence="6" id="KW-1185">Reference proteome</keyword>
<dbReference type="SMART" id="SM00448">
    <property type="entry name" value="REC"/>
    <property type="match status" value="1"/>
</dbReference>
<accession>A0A1H3CI88</accession>
<organism evidence="5 6">
    <name type="scientific">Albimonas donghaensis</name>
    <dbReference type="NCBI Taxonomy" id="356660"/>
    <lineage>
        <taxon>Bacteria</taxon>
        <taxon>Pseudomonadati</taxon>
        <taxon>Pseudomonadota</taxon>
        <taxon>Alphaproteobacteria</taxon>
        <taxon>Rhodobacterales</taxon>
        <taxon>Paracoccaceae</taxon>
        <taxon>Albimonas</taxon>
    </lineage>
</organism>
<proteinExistence type="predicted"/>
<evidence type="ECO:0000256" key="1">
    <source>
        <dbReference type="ARBA" id="ARBA00023125"/>
    </source>
</evidence>
<dbReference type="PROSITE" id="PS50110">
    <property type="entry name" value="RESPONSE_REGULATORY"/>
    <property type="match status" value="1"/>
</dbReference>
<evidence type="ECO:0000256" key="2">
    <source>
        <dbReference type="PROSITE-ProRule" id="PRU00169"/>
    </source>
</evidence>
<dbReference type="GO" id="GO:0000976">
    <property type="term" value="F:transcription cis-regulatory region binding"/>
    <property type="evidence" value="ECO:0007669"/>
    <property type="project" value="TreeGrafter"/>
</dbReference>
<reference evidence="5 6" key="1">
    <citation type="submission" date="2016-10" db="EMBL/GenBank/DDBJ databases">
        <authorList>
            <person name="de Groot N.N."/>
        </authorList>
    </citation>
    <scope>NUCLEOTIDE SEQUENCE [LARGE SCALE GENOMIC DNA]</scope>
    <source>
        <strain evidence="5 6">DSM 17890</strain>
    </source>
</reference>
<dbReference type="EMBL" id="FNMZ01000006">
    <property type="protein sequence ID" value="SDX53825.1"/>
    <property type="molecule type" value="Genomic_DNA"/>
</dbReference>
<feature type="modified residue" description="4-aspartylphosphate" evidence="2">
    <location>
        <position position="50"/>
    </location>
</feature>
<evidence type="ECO:0000313" key="6">
    <source>
        <dbReference type="Proteomes" id="UP000199118"/>
    </source>
</evidence>
<evidence type="ECO:0000259" key="4">
    <source>
        <dbReference type="PROSITE" id="PS50930"/>
    </source>
</evidence>
<dbReference type="SUPFAM" id="SSF52172">
    <property type="entry name" value="CheY-like"/>
    <property type="match status" value="1"/>
</dbReference>
<keyword evidence="2" id="KW-0597">Phosphoprotein</keyword>
<sequence length="244" mass="26264">MIVDDEPLAIRALTRLLAAHPEVELVGAAGSLTEGRAAIEAARPDAVFLDVDLGEGDGFELMKTLGAPSRPAPCVVFVTAHSRHAVDAFAIEAADYLLKPVTPERLADALRRLRRRLADAAKGGAGDAPPPEMLELRMPSRTLLVEPARLAALTAEGDFTRVHLADEPSLLILRTLSQFEAQLPDPPFHRLGRSVMVNLDRVRRIVARDRNLAHVTLEGGEAPLALGRTASARLRAALAARRAE</sequence>
<evidence type="ECO:0000259" key="3">
    <source>
        <dbReference type="PROSITE" id="PS50110"/>
    </source>
</evidence>
<dbReference type="Pfam" id="PF00072">
    <property type="entry name" value="Response_reg"/>
    <property type="match status" value="1"/>
</dbReference>
<dbReference type="Gene3D" id="3.40.50.2300">
    <property type="match status" value="1"/>
</dbReference>
<dbReference type="SMART" id="SM00850">
    <property type="entry name" value="LytTR"/>
    <property type="match status" value="1"/>
</dbReference>
<dbReference type="InterPro" id="IPR007492">
    <property type="entry name" value="LytTR_DNA-bd_dom"/>
</dbReference>
<feature type="domain" description="Response regulatory" evidence="3">
    <location>
        <begin position="1"/>
        <end position="114"/>
    </location>
</feature>
<dbReference type="PROSITE" id="PS50930">
    <property type="entry name" value="HTH_LYTTR"/>
    <property type="match status" value="1"/>
</dbReference>